<evidence type="ECO:0000256" key="4">
    <source>
        <dbReference type="ARBA" id="ARBA00023136"/>
    </source>
</evidence>
<keyword evidence="4 9" id="KW-0472">Membrane</keyword>
<dbReference type="Gene3D" id="2.160.20.10">
    <property type="entry name" value="Single-stranded right-handed beta-helix, Pectin lyase-like"/>
    <property type="match status" value="1"/>
</dbReference>
<dbReference type="InterPro" id="IPR035993">
    <property type="entry name" value="Notch-like_dom_sf"/>
</dbReference>
<name>A0AAU9K2D8_9CILI</name>
<comment type="subcellular location">
    <subcellularLocation>
        <location evidence="7">Endomembrane system</location>
        <topology evidence="7">Single-pass type I membrane protein</topology>
    </subcellularLocation>
</comment>
<dbReference type="Proteomes" id="UP001162131">
    <property type="component" value="Unassembled WGS sequence"/>
</dbReference>
<dbReference type="InterPro" id="IPR039448">
    <property type="entry name" value="Beta_helix"/>
</dbReference>
<dbReference type="SMART" id="SM00710">
    <property type="entry name" value="PbH1"/>
    <property type="match status" value="11"/>
</dbReference>
<gene>
    <name evidence="11" type="ORF">BSTOLATCC_MIC53168</name>
</gene>
<dbReference type="EMBL" id="CAJZBQ010000053">
    <property type="protein sequence ID" value="CAG9331088.1"/>
    <property type="molecule type" value="Genomic_DNA"/>
</dbReference>
<comment type="caution">
    <text evidence="11">The sequence shown here is derived from an EMBL/GenBank/DDBJ whole genome shotgun (WGS) entry which is preliminary data.</text>
</comment>
<dbReference type="PANTHER" id="PTHR11319:SF35">
    <property type="entry name" value="OUTER MEMBRANE PROTEIN PMPC-RELATED"/>
    <property type="match status" value="1"/>
</dbReference>
<keyword evidence="5" id="KW-1015">Disulfide bond</keyword>
<feature type="transmembrane region" description="Helical" evidence="9">
    <location>
        <begin position="2225"/>
        <end position="2244"/>
    </location>
</feature>
<dbReference type="InterPro" id="IPR006626">
    <property type="entry name" value="PbH1"/>
</dbReference>
<protein>
    <recommendedName>
        <fullName evidence="10">LNR domain-containing protein</fullName>
    </recommendedName>
</protein>
<evidence type="ECO:0000256" key="2">
    <source>
        <dbReference type="ARBA" id="ARBA00022737"/>
    </source>
</evidence>
<dbReference type="Gene3D" id="3.30.300.320">
    <property type="match status" value="3"/>
</dbReference>
<feature type="transmembrane region" description="Helical" evidence="9">
    <location>
        <begin position="1900"/>
        <end position="1922"/>
    </location>
</feature>
<feature type="transmembrane region" description="Helical" evidence="9">
    <location>
        <begin position="2085"/>
        <end position="2112"/>
    </location>
</feature>
<accession>A0AAU9K2D8</accession>
<feature type="domain" description="LNR" evidence="10">
    <location>
        <begin position="168"/>
        <end position="199"/>
    </location>
</feature>
<dbReference type="Pfam" id="PF00066">
    <property type="entry name" value="Notch"/>
    <property type="match status" value="4"/>
</dbReference>
<evidence type="ECO:0000256" key="7">
    <source>
        <dbReference type="ARBA" id="ARBA00046288"/>
    </source>
</evidence>
<feature type="domain" description="LNR" evidence="10">
    <location>
        <begin position="200"/>
        <end position="232"/>
    </location>
</feature>
<feature type="domain" description="LNR" evidence="10">
    <location>
        <begin position="21"/>
        <end position="62"/>
    </location>
</feature>
<dbReference type="InterPro" id="IPR011050">
    <property type="entry name" value="Pectin_lyase_fold/virulence"/>
</dbReference>
<reference evidence="11" key="1">
    <citation type="submission" date="2021-09" db="EMBL/GenBank/DDBJ databases">
        <authorList>
            <consortium name="AG Swart"/>
            <person name="Singh M."/>
            <person name="Singh A."/>
            <person name="Seah K."/>
            <person name="Emmerich C."/>
        </authorList>
    </citation>
    <scope>NUCLEOTIDE SEQUENCE</scope>
    <source>
        <strain evidence="11">ATCC30299</strain>
    </source>
</reference>
<evidence type="ECO:0000256" key="8">
    <source>
        <dbReference type="SAM" id="MobiDB-lite"/>
    </source>
</evidence>
<feature type="transmembrane region" description="Helical" evidence="9">
    <location>
        <begin position="2032"/>
        <end position="2051"/>
    </location>
</feature>
<feature type="transmembrane region" description="Helical" evidence="9">
    <location>
        <begin position="1934"/>
        <end position="1953"/>
    </location>
</feature>
<dbReference type="InterPro" id="IPR000800">
    <property type="entry name" value="Notch_dom"/>
</dbReference>
<feature type="transmembrane region" description="Helical" evidence="9">
    <location>
        <begin position="1997"/>
        <end position="2020"/>
    </location>
</feature>
<evidence type="ECO:0000256" key="6">
    <source>
        <dbReference type="ARBA" id="ARBA00023180"/>
    </source>
</evidence>
<dbReference type="Pfam" id="PF13229">
    <property type="entry name" value="Beta_helix"/>
    <property type="match status" value="1"/>
</dbReference>
<evidence type="ECO:0000256" key="5">
    <source>
        <dbReference type="ARBA" id="ARBA00023157"/>
    </source>
</evidence>
<dbReference type="SUPFAM" id="SSF51126">
    <property type="entry name" value="Pectin lyase-like"/>
    <property type="match status" value="5"/>
</dbReference>
<keyword evidence="2" id="KW-0677">Repeat</keyword>
<sequence>MTSYCGFDSGSSWSFGDSFQKSDCYSSCKDIASSICLDVLGNGVCDQYCSIPECGYDLGDCSYCGNECKLHLGLENQLNGSCNPACDVPSCYYAENVCRECSVGCNSTIWGDGNCNSECKNAQCNYDNGDCLSLTCAENCFIWMIGNSECDQACNNEKCEYDKNDCGCTPECPNRIWGDGVCNEECNNLDCGFDKGDCGHCSSGCSIAKLSNQKCDPECNTANCEWDYGICGCSKFCAVEDYGKCSPGCLVGECNYDQMSSDSEKRCKNQELIWFTVYQQIIRNDTSSIVSFDDCWAASSYKCNLTMALDKNECHPECFIPVCNYGLCHTNSLSDCKSNLPVEAHNICNSCTFSSEISNSSCNGCLNSSPSSNNLNLFGLSFCYSNPEIKTFPHYDVVYLSSQHSSGLSGNGTINNPFLNLEMYFLTSMSCEPKILGLINDGTYIWSQPWSYPFCNVIMFSLDESKVTIRTYGWYTTGMELEQNVTFENIIFNGAGFNYDFCTGFEYCEYVWYSIFNESDGYYYSDRGDRVSKYRSQYREDFPDFIGNSMFICSSCILTFRNVEIKNWRFYVSAIIKGNGNLRLINVNFDNIWVNKEATAVISLTTSSSNSNPTFTYIGGRVSRLNNGYEFGDPWDFRGFLHISGPSSVRVENVDFMYNLAYRKPQSTFSEASLIYLESPATFKLSNCTFMYNYYETGLIQIYMSVSASQFKVNASDYINYFELDHIIFEGLTFKSNFADSSFIYIHYLNNLLNFALQDTTFELNGALEGPLINLDNSIVLEEYKIWTTKEITTQAGRIFNATIAPRWCKFKNLNFTKNYAQGMFKAEYMANFLISNAIFDANWSSDDSENINTLVLDYFVKSDHLYIRKVKESPESIDCKWLASISNSYSLDISFITITNNICRTSSPTFSIFESDTKEITSINCDSNYGEGAAPICLLLTGAFERNLTKSTFSNNQNAYFSGNGAIQIKDSQSMSIINCTFFNNTGNIGAAASFTGMNLLIDSSTFDLNSSPSGYGASIYALFSESSDQKLFKVSSSAFSNGSGLNGGAIYMAQVLSQNSIELIISDSLFTGNAASYGSSIYLDRSISLDSSSNVIDCLFLASQIGVSGSISLYNSGTLKFKGCKFSKNVGPKGVVFYVNFRSSLNSKLIVESCTFESNRGDSIVFSGNPSSSIQIVTQFCTFEYNTGSVFYIIFNSLADTGSIFRHNSADSSCIHFQNSASLELASTLFLNNTSSSMGGAISLRSKSSLNCSFCTFTENLAQNGFGGALYAEEDSFLNISNSIFSKNVGGNDGDAIYIFNAKNLTISSSEFFDHLSKGSVIYLMSSDLEISSSRIYKNKSPGIKLSMSTIKIENSEITDQVCTLGCSVSATLESQVYIINSQLRHSNSTKGGGAIYSSQSDIYLQSSSFSQLISDSGASIYATYESNLEIKDCQFLDISSSLDGIIYAYQATILIENSHFNRFTGSGLYGSLLASLEIKDSIFTGGNGTLGASIYCLNCESINLEDCSFTENYAESLGGALYITTDNGNAKKSSCEISNCLFERNIGGAGGAIYAKDIALLITSSQFASNKADFLGLETKNYGQAGGVYMSCSNANYCDFKLKSCNFTKNSASLNGGGIYFDNEEPGLKNNIFKDNSAIYGNDVASYPVKLMVVNEDGTLAENFNGRALSQIPISTFNLTDVASGQKSSKPLLIALVDTFDQIVSSDHVSTGEIRPISSAIVDGTIRVTAVNGIFNFSSYTISAEPETDVQIKVFSPNIDISKALISGSSSSQSLYINAKMRSCRTGEVKNGKLCKVCPEGYYSLGTNLTSCLACPDVAVCYGSYRMSPKPGYWRDNPYTDQFWKCPNPSACLGSPDADNVSYTGVCSKGYKGNKCQSCQENYSRSLSSKCKECPSLALNIFIIIAIFCLFIIVAFLLVRSIIKSALKPAALVPVYLKIFLNYIQLVNIASTFDLSWPSEVIELFYVQNGVDYVYQQIYSFECLLKEDHGSDSYFKTLVIIAAFPAIAFFIAFIIWILIKAIQQSYKNFWDDFISTCIIILFLIYPTVVKKLLGSLNCTEINSGEFWLKEDLDIRCWEERHIFYILAVTIPALIVWGIFFPVICLISIVRQRKMLENVNVRLRYGFLFSGFKPKQYFWEFIILYSKLLLVCCSVFMTVINIKIQALIAAALLSLFWHLQFGNKPYIEDNLNNTELVAKTVCVITIYSGLFYLTGSLGNTAKIILFIFIFITNIYFVAYWFFKLFKFSIPIIIKKIKKLFKGTKVVPISNSEVLSQPETLKNATRNQNFSISSIESLQLKTIDVYFGRDPESLPENFDQEKPFKSALTPGQSHEELGDF</sequence>
<dbReference type="PANTHER" id="PTHR11319">
    <property type="entry name" value="G PROTEIN-COUPLED RECEPTOR-RELATED"/>
    <property type="match status" value="1"/>
</dbReference>
<feature type="transmembrane region" description="Helical" evidence="9">
    <location>
        <begin position="2168"/>
        <end position="2186"/>
    </location>
</feature>
<keyword evidence="12" id="KW-1185">Reference proteome</keyword>
<dbReference type="GO" id="GO:0012505">
    <property type="term" value="C:endomembrane system"/>
    <property type="evidence" value="ECO:0007669"/>
    <property type="project" value="UniProtKB-SubCell"/>
</dbReference>
<proteinExistence type="predicted"/>
<dbReference type="SMART" id="SM00004">
    <property type="entry name" value="NL"/>
    <property type="match status" value="4"/>
</dbReference>
<evidence type="ECO:0000259" key="10">
    <source>
        <dbReference type="SMART" id="SM00004"/>
    </source>
</evidence>
<keyword evidence="6" id="KW-0325">Glycoprotein</keyword>
<dbReference type="InterPro" id="IPR012334">
    <property type="entry name" value="Pectin_lyas_fold"/>
</dbReference>
<feature type="domain" description="LNR" evidence="10">
    <location>
        <begin position="94"/>
        <end position="132"/>
    </location>
</feature>
<feature type="region of interest" description="Disordered" evidence="8">
    <location>
        <begin position="2317"/>
        <end position="2341"/>
    </location>
</feature>
<feature type="transmembrane region" description="Helical" evidence="9">
    <location>
        <begin position="2198"/>
        <end position="2219"/>
    </location>
</feature>
<dbReference type="SUPFAM" id="SSF90193">
    <property type="entry name" value="Notch domain"/>
    <property type="match status" value="1"/>
</dbReference>
<evidence type="ECO:0000256" key="3">
    <source>
        <dbReference type="ARBA" id="ARBA00022989"/>
    </source>
</evidence>
<feature type="transmembrane region" description="Helical" evidence="9">
    <location>
        <begin position="2139"/>
        <end position="2162"/>
    </location>
</feature>
<evidence type="ECO:0000313" key="12">
    <source>
        <dbReference type="Proteomes" id="UP001162131"/>
    </source>
</evidence>
<evidence type="ECO:0000256" key="9">
    <source>
        <dbReference type="SAM" id="Phobius"/>
    </source>
</evidence>
<keyword evidence="1 9" id="KW-0812">Transmembrane</keyword>
<keyword evidence="3 9" id="KW-1133">Transmembrane helix</keyword>
<organism evidence="11 12">
    <name type="scientific">Blepharisma stoltei</name>
    <dbReference type="NCBI Taxonomy" id="1481888"/>
    <lineage>
        <taxon>Eukaryota</taxon>
        <taxon>Sar</taxon>
        <taxon>Alveolata</taxon>
        <taxon>Ciliophora</taxon>
        <taxon>Postciliodesmatophora</taxon>
        <taxon>Heterotrichea</taxon>
        <taxon>Heterotrichida</taxon>
        <taxon>Blepharismidae</taxon>
        <taxon>Blepharisma</taxon>
    </lineage>
</organism>
<evidence type="ECO:0000313" key="11">
    <source>
        <dbReference type="EMBL" id="CAG9331088.1"/>
    </source>
</evidence>
<evidence type="ECO:0000256" key="1">
    <source>
        <dbReference type="ARBA" id="ARBA00022692"/>
    </source>
</evidence>